<sequence>MYLDLSYFVICTRFPIATGEWQHVGHAVNGVAAKCTRWILSRRRYLVSVLVIYENLIICKYLFCIEFN</sequence>
<name>A0A921RIS7_SORBI</name>
<evidence type="ECO:0000313" key="1">
    <source>
        <dbReference type="EMBL" id="KAG0541043.1"/>
    </source>
</evidence>
<dbReference type="AlphaFoldDB" id="A0A921RIS7"/>
<accession>A0A921RIS7</accession>
<protein>
    <submittedName>
        <fullName evidence="1">Uncharacterized protein</fullName>
    </submittedName>
</protein>
<organism evidence="1 2">
    <name type="scientific">Sorghum bicolor</name>
    <name type="common">Sorghum</name>
    <name type="synonym">Sorghum vulgare</name>
    <dbReference type="NCBI Taxonomy" id="4558"/>
    <lineage>
        <taxon>Eukaryota</taxon>
        <taxon>Viridiplantae</taxon>
        <taxon>Streptophyta</taxon>
        <taxon>Embryophyta</taxon>
        <taxon>Tracheophyta</taxon>
        <taxon>Spermatophyta</taxon>
        <taxon>Magnoliopsida</taxon>
        <taxon>Liliopsida</taxon>
        <taxon>Poales</taxon>
        <taxon>Poaceae</taxon>
        <taxon>PACMAD clade</taxon>
        <taxon>Panicoideae</taxon>
        <taxon>Andropogonodae</taxon>
        <taxon>Andropogoneae</taxon>
        <taxon>Sorghinae</taxon>
        <taxon>Sorghum</taxon>
    </lineage>
</organism>
<reference evidence="1" key="1">
    <citation type="journal article" date="2019" name="BMC Genomics">
        <title>A new reference genome for Sorghum bicolor reveals high levels of sequence similarity between sweet and grain genotypes: implications for the genetics of sugar metabolism.</title>
        <authorList>
            <person name="Cooper E.A."/>
            <person name="Brenton Z.W."/>
            <person name="Flinn B.S."/>
            <person name="Jenkins J."/>
            <person name="Shu S."/>
            <person name="Flowers D."/>
            <person name="Luo F."/>
            <person name="Wang Y."/>
            <person name="Xia P."/>
            <person name="Barry K."/>
            <person name="Daum C."/>
            <person name="Lipzen A."/>
            <person name="Yoshinaga Y."/>
            <person name="Schmutz J."/>
            <person name="Saski C."/>
            <person name="Vermerris W."/>
            <person name="Kresovich S."/>
        </authorList>
    </citation>
    <scope>NUCLEOTIDE SEQUENCE</scope>
</reference>
<dbReference type="Proteomes" id="UP000807115">
    <property type="component" value="Chromosome 3"/>
</dbReference>
<dbReference type="EMBL" id="CM027682">
    <property type="protein sequence ID" value="KAG0541043.1"/>
    <property type="molecule type" value="Genomic_DNA"/>
</dbReference>
<proteinExistence type="predicted"/>
<gene>
    <name evidence="1" type="ORF">BDA96_03G461900</name>
</gene>
<evidence type="ECO:0000313" key="2">
    <source>
        <dbReference type="Proteomes" id="UP000807115"/>
    </source>
</evidence>
<comment type="caution">
    <text evidence="1">The sequence shown here is derived from an EMBL/GenBank/DDBJ whole genome shotgun (WGS) entry which is preliminary data.</text>
</comment>
<reference evidence="1" key="2">
    <citation type="submission" date="2020-10" db="EMBL/GenBank/DDBJ databases">
        <authorList>
            <person name="Cooper E.A."/>
            <person name="Brenton Z.W."/>
            <person name="Flinn B.S."/>
            <person name="Jenkins J."/>
            <person name="Shu S."/>
            <person name="Flowers D."/>
            <person name="Luo F."/>
            <person name="Wang Y."/>
            <person name="Xia P."/>
            <person name="Barry K."/>
            <person name="Daum C."/>
            <person name="Lipzen A."/>
            <person name="Yoshinaga Y."/>
            <person name="Schmutz J."/>
            <person name="Saski C."/>
            <person name="Vermerris W."/>
            <person name="Kresovich S."/>
        </authorList>
    </citation>
    <scope>NUCLEOTIDE SEQUENCE</scope>
</reference>